<organism evidence="1 2">
    <name type="scientific">Chara braunii</name>
    <name type="common">Braun's stonewort</name>
    <dbReference type="NCBI Taxonomy" id="69332"/>
    <lineage>
        <taxon>Eukaryota</taxon>
        <taxon>Viridiplantae</taxon>
        <taxon>Streptophyta</taxon>
        <taxon>Charophyceae</taxon>
        <taxon>Charales</taxon>
        <taxon>Characeae</taxon>
        <taxon>Chara</taxon>
    </lineage>
</organism>
<evidence type="ECO:0000313" key="1">
    <source>
        <dbReference type="EMBL" id="GBG85933.1"/>
    </source>
</evidence>
<protein>
    <submittedName>
        <fullName evidence="1">Uncharacterized protein</fullName>
    </submittedName>
</protein>
<dbReference type="AlphaFoldDB" id="A0A388LUL6"/>
<dbReference type="Proteomes" id="UP000265515">
    <property type="component" value="Unassembled WGS sequence"/>
</dbReference>
<gene>
    <name evidence="1" type="ORF">CBR_g40746</name>
</gene>
<evidence type="ECO:0000313" key="2">
    <source>
        <dbReference type="Proteomes" id="UP000265515"/>
    </source>
</evidence>
<dbReference type="PANTHER" id="PTHR19446">
    <property type="entry name" value="REVERSE TRANSCRIPTASES"/>
    <property type="match status" value="1"/>
</dbReference>
<proteinExistence type="predicted"/>
<dbReference type="Gramene" id="GBG85933">
    <property type="protein sequence ID" value="GBG85933"/>
    <property type="gene ID" value="CBR_g40746"/>
</dbReference>
<comment type="caution">
    <text evidence="1">The sequence shown here is derived from an EMBL/GenBank/DDBJ whole genome shotgun (WGS) entry which is preliminary data.</text>
</comment>
<accession>A0A388LUL6</accession>
<name>A0A388LUL6_CHABU</name>
<keyword evidence="2" id="KW-1185">Reference proteome</keyword>
<sequence length="785" mass="89418">MKELKHPFDSEEPAAVEPKLMCEYAAKYFRDILTSRRPKEGADTNLALNTDHWEDTKNRLPTHARLDMDRPVTEEEALRALKAMAKGKTSGNDGLPTEFYRKHWDVFGQDLVEIYNEILIGENLPTSACKGIISILYKKGDMNEIRNWRPISLLNVSYKILAKLLARRLGKYLPLLVGDDQAAFVRGLSIFDNIVTAIEVLEVVGKKELDVEADRKEDPDCNQEENDTFSLASVCRGRGRSDVEGRLGVGMQPEGGGGVGAMLARWVLRAICTKGNAHWISLGERILREEWELSRTEDVWACVWVESYLQRRIASEFWAAVLQARKEVKPDMTVQPVTKEEVLSQIIFENQYIRKADGLRFMADTATKSFGRSWISKGVVRVRDLWNTVEGRWYSESEMKTTLKNCKGMGDKCQAIISALPLDWVRLLSPEGVNPPGTWYRVQNSTGETSYLKLLELPVNGGRTFQQWKHQQDSASSLQLEEDSKVRVTVPGGPISEVRVIEKVDERGNWTVELWEGGTPISQLRADPKQWAWRGRGVQGNNLSLGEYTLNVGYEVQGKGQTPLMIAIGRWRQLNVAEEEKVGAALKRCWAQLENAPIPRAAAILWLASLLATTSAVWLLSRGLNIDPQCKRCLWSFESTMHIWWDCPASARIWSWWAEHWETISGGAMKWNREWVLLGGTPEHLQLHRGWGYVAQAFRAIGFWIIWTEQNRTLFQGKVMPDPEIKATFKAMTRRAIMADWKRKVVKGAGYRKGKRWFNETWAANAKLVRIDDRGKVKFGEWLVS</sequence>
<reference evidence="1 2" key="1">
    <citation type="journal article" date="2018" name="Cell">
        <title>The Chara Genome: Secondary Complexity and Implications for Plant Terrestrialization.</title>
        <authorList>
            <person name="Nishiyama T."/>
            <person name="Sakayama H."/>
            <person name="Vries J.D."/>
            <person name="Buschmann H."/>
            <person name="Saint-Marcoux D."/>
            <person name="Ullrich K.K."/>
            <person name="Haas F.B."/>
            <person name="Vanderstraeten L."/>
            <person name="Becker D."/>
            <person name="Lang D."/>
            <person name="Vosolsobe S."/>
            <person name="Rombauts S."/>
            <person name="Wilhelmsson P.K.I."/>
            <person name="Janitza P."/>
            <person name="Kern R."/>
            <person name="Heyl A."/>
            <person name="Rumpler F."/>
            <person name="Villalobos L.I.A.C."/>
            <person name="Clay J.M."/>
            <person name="Skokan R."/>
            <person name="Toyoda A."/>
            <person name="Suzuki Y."/>
            <person name="Kagoshima H."/>
            <person name="Schijlen E."/>
            <person name="Tajeshwar N."/>
            <person name="Catarino B."/>
            <person name="Hetherington A.J."/>
            <person name="Saltykova A."/>
            <person name="Bonnot C."/>
            <person name="Breuninger H."/>
            <person name="Symeonidi A."/>
            <person name="Radhakrishnan G.V."/>
            <person name="Van Nieuwerburgh F."/>
            <person name="Deforce D."/>
            <person name="Chang C."/>
            <person name="Karol K.G."/>
            <person name="Hedrich R."/>
            <person name="Ulvskov P."/>
            <person name="Glockner G."/>
            <person name="Delwiche C.F."/>
            <person name="Petrasek J."/>
            <person name="Van de Peer Y."/>
            <person name="Friml J."/>
            <person name="Beilby M."/>
            <person name="Dolan L."/>
            <person name="Kohara Y."/>
            <person name="Sugano S."/>
            <person name="Fujiyama A."/>
            <person name="Delaux P.-M."/>
            <person name="Quint M."/>
            <person name="TheiBen G."/>
            <person name="Hagemann M."/>
            <person name="Harholt J."/>
            <person name="Dunand C."/>
            <person name="Zachgo S."/>
            <person name="Langdale J."/>
            <person name="Maumus F."/>
            <person name="Straeten D.V.D."/>
            <person name="Gould S.B."/>
            <person name="Rensing S.A."/>
        </authorList>
    </citation>
    <scope>NUCLEOTIDE SEQUENCE [LARGE SCALE GENOMIC DNA]</scope>
    <source>
        <strain evidence="1 2">S276</strain>
    </source>
</reference>
<dbReference type="EMBL" id="BFEA01000540">
    <property type="protein sequence ID" value="GBG85933.1"/>
    <property type="molecule type" value="Genomic_DNA"/>
</dbReference>
<dbReference type="OrthoDB" id="5598377at2759"/>